<sequence>MIWYWGTLYRDTTNTMPRCLNVTNIIKIAAESRRFAALDRSEKVYYSSS</sequence>
<name>A0A170YRM3_TRIIF</name>
<organism evidence="1">
    <name type="scientific">Triatoma infestans</name>
    <name type="common">Assassin bug</name>
    <dbReference type="NCBI Taxonomy" id="30076"/>
    <lineage>
        <taxon>Eukaryota</taxon>
        <taxon>Metazoa</taxon>
        <taxon>Ecdysozoa</taxon>
        <taxon>Arthropoda</taxon>
        <taxon>Hexapoda</taxon>
        <taxon>Insecta</taxon>
        <taxon>Pterygota</taxon>
        <taxon>Neoptera</taxon>
        <taxon>Paraneoptera</taxon>
        <taxon>Hemiptera</taxon>
        <taxon>Heteroptera</taxon>
        <taxon>Panheteroptera</taxon>
        <taxon>Cimicomorpha</taxon>
        <taxon>Reduviidae</taxon>
        <taxon>Triatominae</taxon>
        <taxon>Triatoma</taxon>
    </lineage>
</organism>
<dbReference type="AlphaFoldDB" id="A0A170YRM3"/>
<evidence type="ECO:0000313" key="1">
    <source>
        <dbReference type="EMBL" id="JAS00175.1"/>
    </source>
</evidence>
<accession>A0A170YRM3</accession>
<reference evidence="1" key="1">
    <citation type="submission" date="2016-04" db="EMBL/GenBank/DDBJ databases">
        <authorList>
            <person name="Calderon-Fernandez G.M.Sr."/>
        </authorList>
    </citation>
    <scope>NUCLEOTIDE SEQUENCE</scope>
    <source>
        <strain evidence="1">Int1</strain>
        <tissue evidence="1">Integument</tissue>
    </source>
</reference>
<dbReference type="EMBL" id="GEMB01003030">
    <property type="protein sequence ID" value="JAS00175.1"/>
    <property type="molecule type" value="Transcribed_RNA"/>
</dbReference>
<feature type="non-terminal residue" evidence="1">
    <location>
        <position position="49"/>
    </location>
</feature>
<proteinExistence type="predicted"/>
<protein>
    <submittedName>
        <fullName evidence="1">Rcc1 domain-containing alpha-tubulin suppressor</fullName>
    </submittedName>
</protein>
<reference evidence="1" key="2">
    <citation type="journal article" date="2017" name="J. Med. Entomol.">
        <title>Transcriptome Analysis of the Triatoma infestans (Hemiptera: Reduviidae) Integument.</title>
        <authorList>
            <person name="Calderon-Fernandez G.M."/>
            <person name="Moriconi D.E."/>
            <person name="Dulbecco A.B."/>
            <person name="Juarez M.P."/>
        </authorList>
    </citation>
    <scope>NUCLEOTIDE SEQUENCE</scope>
    <source>
        <strain evidence="1">Int1</strain>
        <tissue evidence="1">Integument</tissue>
    </source>
</reference>